<dbReference type="PANTHER" id="PTHR47204">
    <property type="entry name" value="OS02G0168900 PROTEIN"/>
    <property type="match status" value="1"/>
</dbReference>
<dbReference type="Gene3D" id="2.40.128.680">
    <property type="match status" value="1"/>
</dbReference>
<dbReference type="VEuPathDB" id="FungiDB:SMAC_07187"/>
<dbReference type="GO" id="GO:0032299">
    <property type="term" value="C:ribonuclease H2 complex"/>
    <property type="evidence" value="ECO:0007669"/>
    <property type="project" value="InterPro"/>
</dbReference>
<feature type="region of interest" description="Disordered" evidence="1">
    <location>
        <begin position="1"/>
        <end position="50"/>
    </location>
</feature>
<feature type="compositionally biased region" description="Low complexity" evidence="1">
    <location>
        <begin position="84"/>
        <end position="96"/>
    </location>
</feature>
<dbReference type="AlphaFoldDB" id="A0A8S8ZQJ2"/>
<feature type="region of interest" description="Disordered" evidence="1">
    <location>
        <begin position="69"/>
        <end position="99"/>
    </location>
</feature>
<dbReference type="Pfam" id="PF08615">
    <property type="entry name" value="RNase_H2_suC"/>
    <property type="match status" value="1"/>
</dbReference>
<protein>
    <submittedName>
        <fullName evidence="2">Uncharacterized protein</fullName>
    </submittedName>
</protein>
<dbReference type="CDD" id="cd09271">
    <property type="entry name" value="RNase_H2-C"/>
    <property type="match status" value="1"/>
</dbReference>
<feature type="compositionally biased region" description="Low complexity" evidence="1">
    <location>
        <begin position="9"/>
        <end position="25"/>
    </location>
</feature>
<dbReference type="Proteomes" id="UP000433876">
    <property type="component" value="Unassembled WGS sequence"/>
</dbReference>
<organism evidence="2 3">
    <name type="scientific">Sordaria macrospora</name>
    <dbReference type="NCBI Taxonomy" id="5147"/>
    <lineage>
        <taxon>Eukaryota</taxon>
        <taxon>Fungi</taxon>
        <taxon>Dikarya</taxon>
        <taxon>Ascomycota</taxon>
        <taxon>Pezizomycotina</taxon>
        <taxon>Sordariomycetes</taxon>
        <taxon>Sordariomycetidae</taxon>
        <taxon>Sordariales</taxon>
        <taxon>Sordariaceae</taxon>
        <taxon>Sordaria</taxon>
    </lineage>
</organism>
<dbReference type="OMA" id="GFAESMH"/>
<accession>A0A8S8ZQJ2</accession>
<gene>
    <name evidence="2" type="ORF">SMACR_07187</name>
</gene>
<dbReference type="EMBL" id="NMPR01000070">
    <property type="protein sequence ID" value="KAA8631698.1"/>
    <property type="molecule type" value="Genomic_DNA"/>
</dbReference>
<name>A0A8S8ZQJ2_SORMA</name>
<dbReference type="PANTHER" id="PTHR47204:SF1">
    <property type="entry name" value="RIBONUCLEASE H2 SUBUNIT C"/>
    <property type="match status" value="1"/>
</dbReference>
<sequence length="182" mass="20143">MSQPILAFTPSSSSSTSTTTPKTTPNLLPCRIHHDGSVEPTDSFWNPREEDGLKTSYFRGRKLHGKTLPLPSGYRGVVASKTVNQQQQNQNQNQNQPPRLSEQMSFVMDNDNDNKPAEVIDLEAEESGQGSQQPEVGGKMQIQAEFEEVVVWGHESLADAGGDAYVRGVEEWIGFAERIHAF</sequence>
<reference evidence="2 3" key="1">
    <citation type="submission" date="2017-07" db="EMBL/GenBank/DDBJ databases">
        <title>Genome sequence of the Sordaria macrospora wild type strain R19027.</title>
        <authorList>
            <person name="Nowrousian M."/>
            <person name="Teichert I."/>
            <person name="Kueck U."/>
        </authorList>
    </citation>
    <scope>NUCLEOTIDE SEQUENCE [LARGE SCALE GENOMIC DNA]</scope>
    <source>
        <strain evidence="2 3">R19027</strain>
        <tissue evidence="2">Mycelium</tissue>
    </source>
</reference>
<evidence type="ECO:0000313" key="3">
    <source>
        <dbReference type="Proteomes" id="UP000433876"/>
    </source>
</evidence>
<proteinExistence type="predicted"/>
<evidence type="ECO:0000313" key="2">
    <source>
        <dbReference type="EMBL" id="KAA8631698.1"/>
    </source>
</evidence>
<dbReference type="GO" id="GO:0006401">
    <property type="term" value="P:RNA catabolic process"/>
    <property type="evidence" value="ECO:0007669"/>
    <property type="project" value="InterPro"/>
</dbReference>
<evidence type="ECO:0000256" key="1">
    <source>
        <dbReference type="SAM" id="MobiDB-lite"/>
    </source>
</evidence>
<comment type="caution">
    <text evidence="2">The sequence shown here is derived from an EMBL/GenBank/DDBJ whole genome shotgun (WGS) entry which is preliminary data.</text>
</comment>
<dbReference type="InterPro" id="IPR013924">
    <property type="entry name" value="RNase_H2_suC"/>
</dbReference>